<dbReference type="InterPro" id="IPR045379">
    <property type="entry name" value="Crinkler_N"/>
</dbReference>
<feature type="non-terminal residue" evidence="5">
    <location>
        <position position="1"/>
    </location>
</feature>
<proteinExistence type="predicted"/>
<dbReference type="EMBL" id="JAAAJB010000029">
    <property type="protein sequence ID" value="KAG0269268.1"/>
    <property type="molecule type" value="Genomic_DNA"/>
</dbReference>
<feature type="domain" description="Crinkler effector protein N-terminal" evidence="4">
    <location>
        <begin position="7"/>
        <end position="107"/>
    </location>
</feature>
<evidence type="ECO:0000256" key="1">
    <source>
        <dbReference type="ARBA" id="ARBA00004340"/>
    </source>
</evidence>
<protein>
    <recommendedName>
        <fullName evidence="4">Crinkler effector protein N-terminal domain-containing protein</fullName>
    </recommendedName>
</protein>
<dbReference type="AlphaFoldDB" id="A0A9P6QI63"/>
<accession>A0A9P6QI63</accession>
<evidence type="ECO:0000256" key="2">
    <source>
        <dbReference type="ARBA" id="ARBA00004613"/>
    </source>
</evidence>
<keyword evidence="6" id="KW-1185">Reference proteome</keyword>
<dbReference type="Proteomes" id="UP000807716">
    <property type="component" value="Unassembled WGS sequence"/>
</dbReference>
<dbReference type="GO" id="GO:0043657">
    <property type="term" value="C:host cell"/>
    <property type="evidence" value="ECO:0007669"/>
    <property type="project" value="UniProtKB-SubCell"/>
</dbReference>
<keyword evidence="3" id="KW-0964">Secreted</keyword>
<sequence>MTTPTILTLFCVVDGESTSNAFPVKISPDDSIGDLKKLIKTEIPGTLNGVDAKDLTLWRVNHVIAANIHQPVLLSAFDSTKELAPIQYIADVFTETPPRQTIHLIVQRPPPQGDPHADIKRITDEFFAPGSDVT</sequence>
<comment type="subcellular location">
    <subcellularLocation>
        <location evidence="1">Host cell</location>
    </subcellularLocation>
    <subcellularLocation>
        <location evidence="2">Secreted</location>
    </subcellularLocation>
</comment>
<evidence type="ECO:0000313" key="6">
    <source>
        <dbReference type="Proteomes" id="UP000807716"/>
    </source>
</evidence>
<name>A0A9P6QI63_9FUNG</name>
<organism evidence="5 6">
    <name type="scientific">Actinomortierella ambigua</name>
    <dbReference type="NCBI Taxonomy" id="1343610"/>
    <lineage>
        <taxon>Eukaryota</taxon>
        <taxon>Fungi</taxon>
        <taxon>Fungi incertae sedis</taxon>
        <taxon>Mucoromycota</taxon>
        <taxon>Mortierellomycotina</taxon>
        <taxon>Mortierellomycetes</taxon>
        <taxon>Mortierellales</taxon>
        <taxon>Mortierellaceae</taxon>
        <taxon>Actinomortierella</taxon>
    </lineage>
</organism>
<reference evidence="5" key="1">
    <citation type="journal article" date="2020" name="Fungal Divers.">
        <title>Resolving the Mortierellaceae phylogeny through synthesis of multi-gene phylogenetics and phylogenomics.</title>
        <authorList>
            <person name="Vandepol N."/>
            <person name="Liber J."/>
            <person name="Desiro A."/>
            <person name="Na H."/>
            <person name="Kennedy M."/>
            <person name="Barry K."/>
            <person name="Grigoriev I.V."/>
            <person name="Miller A.N."/>
            <person name="O'Donnell K."/>
            <person name="Stajich J.E."/>
            <person name="Bonito G."/>
        </authorList>
    </citation>
    <scope>NUCLEOTIDE SEQUENCE</scope>
    <source>
        <strain evidence="5">BC1065</strain>
    </source>
</reference>
<evidence type="ECO:0000313" key="5">
    <source>
        <dbReference type="EMBL" id="KAG0269268.1"/>
    </source>
</evidence>
<evidence type="ECO:0000259" key="4">
    <source>
        <dbReference type="Pfam" id="PF20147"/>
    </source>
</evidence>
<dbReference type="GO" id="GO:0005576">
    <property type="term" value="C:extracellular region"/>
    <property type="evidence" value="ECO:0007669"/>
    <property type="project" value="UniProtKB-SubCell"/>
</dbReference>
<dbReference type="Pfam" id="PF20147">
    <property type="entry name" value="Crinkler"/>
    <property type="match status" value="1"/>
</dbReference>
<evidence type="ECO:0000256" key="3">
    <source>
        <dbReference type="ARBA" id="ARBA00022525"/>
    </source>
</evidence>
<dbReference type="OrthoDB" id="2673191at2759"/>
<gene>
    <name evidence="5" type="ORF">DFQ27_004131</name>
</gene>
<comment type="caution">
    <text evidence="5">The sequence shown here is derived from an EMBL/GenBank/DDBJ whole genome shotgun (WGS) entry which is preliminary data.</text>
</comment>